<keyword evidence="2" id="KW-1185">Reference proteome</keyword>
<dbReference type="GO" id="GO:0097361">
    <property type="term" value="C:cytosolic [4Fe-4S] assembly targeting complex"/>
    <property type="evidence" value="ECO:0007669"/>
    <property type="project" value="TreeGrafter"/>
</dbReference>
<dbReference type="Proteomes" id="UP000683925">
    <property type="component" value="Unassembled WGS sequence"/>
</dbReference>
<dbReference type="EMBL" id="CAJJDP010000001">
    <property type="protein sequence ID" value="CAD8132575.1"/>
    <property type="molecule type" value="Genomic_DNA"/>
</dbReference>
<evidence type="ECO:0000313" key="1">
    <source>
        <dbReference type="EMBL" id="CAD8132575.1"/>
    </source>
</evidence>
<dbReference type="PANTHER" id="PTHR19920:SF0">
    <property type="entry name" value="CYTOSOLIC IRON-SULFUR PROTEIN ASSEMBLY PROTEIN CIAO1-RELATED"/>
    <property type="match status" value="1"/>
</dbReference>
<organism evidence="1 2">
    <name type="scientific">Paramecium octaurelia</name>
    <dbReference type="NCBI Taxonomy" id="43137"/>
    <lineage>
        <taxon>Eukaryota</taxon>
        <taxon>Sar</taxon>
        <taxon>Alveolata</taxon>
        <taxon>Ciliophora</taxon>
        <taxon>Intramacronucleata</taxon>
        <taxon>Oligohymenophorea</taxon>
        <taxon>Peniculida</taxon>
        <taxon>Parameciidae</taxon>
        <taxon>Paramecium</taxon>
    </lineage>
</organism>
<proteinExistence type="predicted"/>
<sequence length="152" mass="17826">MDFMIEIKWTQFLGLCLVLSTNEDFISGSNDPGIKFWINKNEWMCQQTITEHSGFIFGLIISCGYDKLILIMKQQEENNEWVVIQKIKVGGLNIEYALLMIIFSHYDIEQLTAFEMNPINKQFNKTRDISIKCGLEDECFFLNNIQIQSIFY</sequence>
<dbReference type="GO" id="GO:0016226">
    <property type="term" value="P:iron-sulfur cluster assembly"/>
    <property type="evidence" value="ECO:0007669"/>
    <property type="project" value="TreeGrafter"/>
</dbReference>
<evidence type="ECO:0000313" key="2">
    <source>
        <dbReference type="Proteomes" id="UP000683925"/>
    </source>
</evidence>
<gene>
    <name evidence="1" type="ORF">POCTA_138.1.T0030517</name>
</gene>
<dbReference type="OrthoDB" id="295882at2759"/>
<comment type="caution">
    <text evidence="1">The sequence shown here is derived from an EMBL/GenBank/DDBJ whole genome shotgun (WGS) entry which is preliminary data.</text>
</comment>
<reference evidence="1" key="1">
    <citation type="submission" date="2021-01" db="EMBL/GenBank/DDBJ databases">
        <authorList>
            <consortium name="Genoscope - CEA"/>
            <person name="William W."/>
        </authorList>
    </citation>
    <scope>NUCLEOTIDE SEQUENCE</scope>
</reference>
<dbReference type="PANTHER" id="PTHR19920">
    <property type="entry name" value="WD40 PROTEIN CIAO1"/>
    <property type="match status" value="1"/>
</dbReference>
<name>A0A8S1RZQ7_PAROT</name>
<dbReference type="AlphaFoldDB" id="A0A8S1RZQ7"/>
<accession>A0A8S1RZQ7</accession>
<protein>
    <submittedName>
        <fullName evidence="1">Uncharacterized protein</fullName>
    </submittedName>
</protein>